<evidence type="ECO:0000256" key="3">
    <source>
        <dbReference type="ARBA" id="ARBA00013047"/>
    </source>
</evidence>
<dbReference type="EC" id="6.3.3.1" evidence="3 12"/>
<dbReference type="InterPro" id="IPR010918">
    <property type="entry name" value="PurM-like_C_dom"/>
</dbReference>
<dbReference type="HAMAP" id="MF_00741">
    <property type="entry name" value="AIRS"/>
    <property type="match status" value="1"/>
</dbReference>
<evidence type="ECO:0000256" key="11">
    <source>
        <dbReference type="ARBA" id="ARBA00049057"/>
    </source>
</evidence>
<feature type="domain" description="PurM-like N-terminal" evidence="13">
    <location>
        <begin position="43"/>
        <end position="164"/>
    </location>
</feature>
<keyword evidence="5 12" id="KW-0436">Ligase</keyword>
<sequence>MSDAYAASGVDTTQSDAGVGALVGILKTIETGKPSLNVLASGHYASVLRVAPNLGIAVATDGVGSKLIVAEETNRLDTVGIDCIAMNVNDLVCVGAEPIAMLDYLAVQEPDGERLAAIGRGLKAGAEDAGIEIPGGELAVLPELLRGHPDPGGFDLCGTAIGTVGLDELVTGAAIEPGDALIGLPSSGIHSNGYTLARKALQRDGGLTLDDRPEELGGASVADALLEPTVIYVRAIVELLRSGIPVRGLSHITGGGLLNLVRLGALDAHGRPHPAASAGPRLGFAIEDPLPVPGVMRLIQRLGSVSDAEMWEVFNMGCGFVAVVADEHVDAASALLAERHPGTRRIGTVTDRGGVCTAPGGVELR</sequence>
<organism evidence="15 16">
    <name type="scientific">Patulibacter brassicae</name>
    <dbReference type="NCBI Taxonomy" id="1705717"/>
    <lineage>
        <taxon>Bacteria</taxon>
        <taxon>Bacillati</taxon>
        <taxon>Actinomycetota</taxon>
        <taxon>Thermoleophilia</taxon>
        <taxon>Solirubrobacterales</taxon>
        <taxon>Patulibacteraceae</taxon>
        <taxon>Patulibacter</taxon>
    </lineage>
</organism>
<dbReference type="Gene3D" id="3.90.650.10">
    <property type="entry name" value="PurM-like C-terminal domain"/>
    <property type="match status" value="1"/>
</dbReference>
<keyword evidence="6 12" id="KW-0547">Nucleotide-binding</keyword>
<evidence type="ECO:0000313" key="16">
    <source>
        <dbReference type="Proteomes" id="UP001277761"/>
    </source>
</evidence>
<dbReference type="SUPFAM" id="SSF56042">
    <property type="entry name" value="PurM C-terminal domain-like"/>
    <property type="match status" value="1"/>
</dbReference>
<dbReference type="Pfam" id="PF02769">
    <property type="entry name" value="AIRS_C"/>
    <property type="match status" value="1"/>
</dbReference>
<feature type="domain" description="PurM-like C-terminal" evidence="14">
    <location>
        <begin position="176"/>
        <end position="354"/>
    </location>
</feature>
<evidence type="ECO:0000256" key="6">
    <source>
        <dbReference type="ARBA" id="ARBA00022741"/>
    </source>
</evidence>
<name>A0ABU4VNC4_9ACTN</name>
<dbReference type="SUPFAM" id="SSF55326">
    <property type="entry name" value="PurM N-terminal domain-like"/>
    <property type="match status" value="1"/>
</dbReference>
<dbReference type="PANTHER" id="PTHR10520:SF12">
    <property type="entry name" value="TRIFUNCTIONAL PURINE BIOSYNTHETIC PROTEIN ADENOSINE-3"/>
    <property type="match status" value="1"/>
</dbReference>
<evidence type="ECO:0000256" key="8">
    <source>
        <dbReference type="ARBA" id="ARBA00031908"/>
    </source>
</evidence>
<dbReference type="InterPro" id="IPR016188">
    <property type="entry name" value="PurM-like_N"/>
</dbReference>
<gene>
    <name evidence="12 15" type="primary">purM</name>
    <name evidence="15" type="ORF">SK069_12630</name>
</gene>
<dbReference type="Pfam" id="PF00586">
    <property type="entry name" value="AIRS"/>
    <property type="match status" value="1"/>
</dbReference>
<keyword evidence="12" id="KW-0963">Cytoplasm</keyword>
<comment type="subcellular location">
    <subcellularLocation>
        <location evidence="12">Cytoplasm</location>
    </subcellularLocation>
</comment>
<evidence type="ECO:0000259" key="14">
    <source>
        <dbReference type="Pfam" id="PF02769"/>
    </source>
</evidence>
<evidence type="ECO:0000256" key="5">
    <source>
        <dbReference type="ARBA" id="ARBA00022598"/>
    </source>
</evidence>
<keyword evidence="16" id="KW-1185">Reference proteome</keyword>
<evidence type="ECO:0000256" key="10">
    <source>
        <dbReference type="ARBA" id="ARBA00033093"/>
    </source>
</evidence>
<dbReference type="PANTHER" id="PTHR10520">
    <property type="entry name" value="TRIFUNCTIONAL PURINE BIOSYNTHETIC PROTEIN ADENOSINE-3-RELATED"/>
    <property type="match status" value="1"/>
</dbReference>
<proteinExistence type="inferred from homology"/>
<keyword evidence="12" id="KW-0658">Purine biosynthesis</keyword>
<dbReference type="GO" id="GO:0004641">
    <property type="term" value="F:phosphoribosylformylglycinamidine cyclo-ligase activity"/>
    <property type="evidence" value="ECO:0007669"/>
    <property type="project" value="UniProtKB-EC"/>
</dbReference>
<protein>
    <recommendedName>
        <fullName evidence="4 12">Phosphoribosylformylglycinamidine cyclo-ligase</fullName>
        <ecNumber evidence="3 12">6.3.3.1</ecNumber>
    </recommendedName>
    <alternativeName>
        <fullName evidence="9 12">AIR synthase</fullName>
    </alternativeName>
    <alternativeName>
        <fullName evidence="10 12">AIRS</fullName>
    </alternativeName>
    <alternativeName>
        <fullName evidence="8 12">Phosphoribosyl-aminoimidazole synthetase</fullName>
    </alternativeName>
</protein>
<dbReference type="InterPro" id="IPR036676">
    <property type="entry name" value="PurM-like_C_sf"/>
</dbReference>
<evidence type="ECO:0000256" key="9">
    <source>
        <dbReference type="ARBA" id="ARBA00032931"/>
    </source>
</evidence>
<evidence type="ECO:0000256" key="7">
    <source>
        <dbReference type="ARBA" id="ARBA00022840"/>
    </source>
</evidence>
<keyword evidence="7 12" id="KW-0067">ATP-binding</keyword>
<dbReference type="RefSeq" id="WP_319954602.1">
    <property type="nucleotide sequence ID" value="NZ_JAXAVX010000006.1"/>
</dbReference>
<evidence type="ECO:0000259" key="13">
    <source>
        <dbReference type="Pfam" id="PF00586"/>
    </source>
</evidence>
<evidence type="ECO:0000256" key="4">
    <source>
        <dbReference type="ARBA" id="ARBA00020367"/>
    </source>
</evidence>
<evidence type="ECO:0000256" key="2">
    <source>
        <dbReference type="ARBA" id="ARBA00010280"/>
    </source>
</evidence>
<evidence type="ECO:0000313" key="15">
    <source>
        <dbReference type="EMBL" id="MDX8152446.1"/>
    </source>
</evidence>
<dbReference type="EMBL" id="JAXAVX010000006">
    <property type="protein sequence ID" value="MDX8152446.1"/>
    <property type="molecule type" value="Genomic_DNA"/>
</dbReference>
<dbReference type="Gene3D" id="3.30.1330.10">
    <property type="entry name" value="PurM-like, N-terminal domain"/>
    <property type="match status" value="1"/>
</dbReference>
<dbReference type="Proteomes" id="UP001277761">
    <property type="component" value="Unassembled WGS sequence"/>
</dbReference>
<evidence type="ECO:0000256" key="12">
    <source>
        <dbReference type="HAMAP-Rule" id="MF_00741"/>
    </source>
</evidence>
<comment type="pathway">
    <text evidence="1 12">Purine metabolism; IMP biosynthesis via de novo pathway; 5-amino-1-(5-phospho-D-ribosyl)imidazole from N(2)-formyl-N(1)-(5-phospho-D-ribosyl)glycinamide: step 2/2.</text>
</comment>
<comment type="caution">
    <text evidence="15">The sequence shown here is derived from an EMBL/GenBank/DDBJ whole genome shotgun (WGS) entry which is preliminary data.</text>
</comment>
<evidence type="ECO:0000256" key="1">
    <source>
        <dbReference type="ARBA" id="ARBA00004686"/>
    </source>
</evidence>
<dbReference type="CDD" id="cd02196">
    <property type="entry name" value="PurM"/>
    <property type="match status" value="1"/>
</dbReference>
<dbReference type="NCBIfam" id="TIGR00878">
    <property type="entry name" value="purM"/>
    <property type="match status" value="1"/>
</dbReference>
<reference evidence="15 16" key="1">
    <citation type="submission" date="2023-11" db="EMBL/GenBank/DDBJ databases">
        <authorList>
            <person name="Xu M."/>
            <person name="Jiang T."/>
        </authorList>
    </citation>
    <scope>NUCLEOTIDE SEQUENCE [LARGE SCALE GENOMIC DNA]</scope>
    <source>
        <strain evidence="15 16">SD</strain>
    </source>
</reference>
<comment type="similarity">
    <text evidence="2 12">Belongs to the AIR synthase family.</text>
</comment>
<accession>A0ABU4VNC4</accession>
<dbReference type="InterPro" id="IPR036921">
    <property type="entry name" value="PurM-like_N_sf"/>
</dbReference>
<comment type="catalytic activity">
    <reaction evidence="11 12">
        <text>2-formamido-N(1)-(5-O-phospho-beta-D-ribosyl)acetamidine + ATP = 5-amino-1-(5-phospho-beta-D-ribosyl)imidazole + ADP + phosphate + H(+)</text>
        <dbReference type="Rhea" id="RHEA:23032"/>
        <dbReference type="ChEBI" id="CHEBI:15378"/>
        <dbReference type="ChEBI" id="CHEBI:30616"/>
        <dbReference type="ChEBI" id="CHEBI:43474"/>
        <dbReference type="ChEBI" id="CHEBI:137981"/>
        <dbReference type="ChEBI" id="CHEBI:147287"/>
        <dbReference type="ChEBI" id="CHEBI:456216"/>
        <dbReference type="EC" id="6.3.3.1"/>
    </reaction>
</comment>
<dbReference type="InterPro" id="IPR004733">
    <property type="entry name" value="PurM_cligase"/>
</dbReference>